<evidence type="ECO:0000313" key="14">
    <source>
        <dbReference type="Proteomes" id="UP000585507"/>
    </source>
</evidence>
<evidence type="ECO:0000256" key="4">
    <source>
        <dbReference type="ARBA" id="ARBA00022842"/>
    </source>
</evidence>
<dbReference type="Pfam" id="PF02581">
    <property type="entry name" value="TMP-TENI"/>
    <property type="match status" value="1"/>
</dbReference>
<dbReference type="EMBL" id="JACHBK010000008">
    <property type="protein sequence ID" value="MBB5537064.1"/>
    <property type="molecule type" value="Genomic_DNA"/>
</dbReference>
<comment type="caution">
    <text evidence="13">The sequence shown here is derived from an EMBL/GenBank/DDBJ whole genome shotgun (WGS) entry which is preliminary data.</text>
</comment>
<comment type="similarity">
    <text evidence="9 10">Belongs to the thiamine-phosphate synthase family.</text>
</comment>
<dbReference type="CDD" id="cd00564">
    <property type="entry name" value="TMP_TenI"/>
    <property type="match status" value="1"/>
</dbReference>
<proteinExistence type="inferred from homology"/>
<evidence type="ECO:0000256" key="8">
    <source>
        <dbReference type="ARBA" id="ARBA00047883"/>
    </source>
</evidence>
<comment type="cofactor">
    <cofactor evidence="9">
        <name>Mg(2+)</name>
        <dbReference type="ChEBI" id="CHEBI:18420"/>
    </cofactor>
    <text evidence="9">Binds 1 Mg(2+) ion per subunit.</text>
</comment>
<dbReference type="NCBIfam" id="TIGR00693">
    <property type="entry name" value="thiE"/>
    <property type="match status" value="1"/>
</dbReference>
<dbReference type="GO" id="GO:0000287">
    <property type="term" value="F:magnesium ion binding"/>
    <property type="evidence" value="ECO:0007669"/>
    <property type="project" value="UniProtKB-UniRule"/>
</dbReference>
<dbReference type="Proteomes" id="UP000585507">
    <property type="component" value="Unassembled WGS sequence"/>
</dbReference>
<keyword evidence="3 9" id="KW-0479">Metal-binding</keyword>
<keyword evidence="5 9" id="KW-0784">Thiamine biosynthesis</keyword>
<dbReference type="PANTHER" id="PTHR20857">
    <property type="entry name" value="THIAMINE-PHOSPHATE PYROPHOSPHORYLASE"/>
    <property type="match status" value="1"/>
</dbReference>
<evidence type="ECO:0000256" key="1">
    <source>
        <dbReference type="ARBA" id="ARBA00005165"/>
    </source>
</evidence>
<feature type="domain" description="Thiamine phosphate synthase/TenI" evidence="12">
    <location>
        <begin position="12"/>
        <end position="180"/>
    </location>
</feature>
<evidence type="ECO:0000313" key="13">
    <source>
        <dbReference type="EMBL" id="MBB5537064.1"/>
    </source>
</evidence>
<evidence type="ECO:0000256" key="2">
    <source>
        <dbReference type="ARBA" id="ARBA00022679"/>
    </source>
</evidence>
<dbReference type="NCBIfam" id="NF000734">
    <property type="entry name" value="PRK00043.1-5"/>
    <property type="match status" value="1"/>
</dbReference>
<dbReference type="GO" id="GO:0009228">
    <property type="term" value="P:thiamine biosynthetic process"/>
    <property type="evidence" value="ECO:0007669"/>
    <property type="project" value="UniProtKB-KW"/>
</dbReference>
<name>A0A7W8X9C0_9HYPH</name>
<comment type="catalytic activity">
    <reaction evidence="8 9 10">
        <text>2-[(2R,5Z)-2-carboxy-4-methylthiazol-5(2H)-ylidene]ethyl phosphate + 4-amino-2-methyl-5-(diphosphooxymethyl)pyrimidine + 2 H(+) = thiamine phosphate + CO2 + diphosphate</text>
        <dbReference type="Rhea" id="RHEA:47844"/>
        <dbReference type="ChEBI" id="CHEBI:15378"/>
        <dbReference type="ChEBI" id="CHEBI:16526"/>
        <dbReference type="ChEBI" id="CHEBI:33019"/>
        <dbReference type="ChEBI" id="CHEBI:37575"/>
        <dbReference type="ChEBI" id="CHEBI:57841"/>
        <dbReference type="ChEBI" id="CHEBI:62899"/>
        <dbReference type="EC" id="2.5.1.3"/>
    </reaction>
</comment>
<organism evidence="13 14">
    <name type="scientific">Rhizobium giardinii</name>
    <dbReference type="NCBI Taxonomy" id="56731"/>
    <lineage>
        <taxon>Bacteria</taxon>
        <taxon>Pseudomonadati</taxon>
        <taxon>Pseudomonadota</taxon>
        <taxon>Alphaproteobacteria</taxon>
        <taxon>Hyphomicrobiales</taxon>
        <taxon>Rhizobiaceae</taxon>
        <taxon>Rhizobium/Agrobacterium group</taxon>
        <taxon>Rhizobium</taxon>
    </lineage>
</organism>
<comment type="caution">
    <text evidence="9">Lacks conserved residue(s) required for the propagation of feature annotation.</text>
</comment>
<dbReference type="Gene3D" id="3.20.20.70">
    <property type="entry name" value="Aldolase class I"/>
    <property type="match status" value="1"/>
</dbReference>
<dbReference type="EC" id="2.5.1.3" evidence="9"/>
<comment type="function">
    <text evidence="9">Condenses 4-methyl-5-(beta-hydroxyethyl)thiazole monophosphate (THZ-P) and 2-methyl-4-amino-5-hydroxymethyl pyrimidine pyrophosphate (HMP-PP) to form thiamine monophosphate (TMP).</text>
</comment>
<accession>A0A7W8X9C0</accession>
<feature type="binding site" evidence="9">
    <location>
        <position position="157"/>
    </location>
    <ligand>
        <name>2-[(2R,5Z)-2-carboxy-4-methylthiazol-5(2H)-ylidene]ethyl phosphate</name>
        <dbReference type="ChEBI" id="CHEBI:62899"/>
    </ligand>
</feature>
<keyword evidence="14" id="KW-1185">Reference proteome</keyword>
<feature type="binding site" evidence="9">
    <location>
        <position position="60"/>
    </location>
    <ligand>
        <name>4-amino-2-methyl-5-(diphosphooxymethyl)pyrimidine</name>
        <dbReference type="ChEBI" id="CHEBI:57841"/>
    </ligand>
</feature>
<dbReference type="AlphaFoldDB" id="A0A7W8X9C0"/>
<gene>
    <name evidence="9" type="primary">thiE</name>
    <name evidence="13" type="ORF">GGD55_003779</name>
</gene>
<comment type="pathway">
    <text evidence="1 9 11">Cofactor biosynthesis; thiamine diphosphate biosynthesis; thiamine phosphate from 4-amino-2-methyl-5-diphosphomethylpyrimidine and 4-methyl-5-(2-phosphoethyl)-thiazole: step 1/1.</text>
</comment>
<feature type="binding site" evidence="9">
    <location>
        <position position="99"/>
    </location>
    <ligand>
        <name>4-amino-2-methyl-5-(diphosphooxymethyl)pyrimidine</name>
        <dbReference type="ChEBI" id="CHEBI:57841"/>
    </ligand>
</feature>
<evidence type="ECO:0000256" key="9">
    <source>
        <dbReference type="HAMAP-Rule" id="MF_00097"/>
    </source>
</evidence>
<keyword evidence="2 9" id="KW-0808">Transferase</keyword>
<evidence type="ECO:0000256" key="7">
    <source>
        <dbReference type="ARBA" id="ARBA00047851"/>
    </source>
</evidence>
<feature type="binding site" evidence="9">
    <location>
        <position position="128"/>
    </location>
    <ligand>
        <name>4-amino-2-methyl-5-(diphosphooxymethyl)pyrimidine</name>
        <dbReference type="ChEBI" id="CHEBI:57841"/>
    </ligand>
</feature>
<dbReference type="InterPro" id="IPR013785">
    <property type="entry name" value="Aldolase_TIM"/>
</dbReference>
<dbReference type="HAMAP" id="MF_00097">
    <property type="entry name" value="TMP_synthase"/>
    <property type="match status" value="1"/>
</dbReference>
<keyword evidence="4 9" id="KW-0460">Magnesium</keyword>
<dbReference type="InterPro" id="IPR036206">
    <property type="entry name" value="ThiamineP_synth_sf"/>
</dbReference>
<dbReference type="UniPathway" id="UPA00060">
    <property type="reaction ID" value="UER00141"/>
</dbReference>
<evidence type="ECO:0000259" key="12">
    <source>
        <dbReference type="Pfam" id="PF02581"/>
    </source>
</evidence>
<evidence type="ECO:0000256" key="10">
    <source>
        <dbReference type="RuleBase" id="RU003826"/>
    </source>
</evidence>
<dbReference type="InterPro" id="IPR034291">
    <property type="entry name" value="TMP_synthase"/>
</dbReference>
<dbReference type="SUPFAM" id="SSF51391">
    <property type="entry name" value="Thiamin phosphate synthase"/>
    <property type="match status" value="1"/>
</dbReference>
<sequence length="201" mass="22159">MKLDPFYLIVDSADWIERLVPLGVKLVQLRKKDCTAAELRQNIRRAKTICAAHGCQLIINDYWRMAIDEGCDFVHLGQEDLATADLAAIRCAGVKLGLSTHDEAELETALEAAPDYVALGPVWPTILKAMTWAPQGLDRLRDWKVRIGNLPLVAIGGINTARIGSVFAHGADSAAVVTDITLSADPQARTREWIERTAQFR</sequence>
<dbReference type="GO" id="GO:0009229">
    <property type="term" value="P:thiamine diphosphate biosynthetic process"/>
    <property type="evidence" value="ECO:0007669"/>
    <property type="project" value="UniProtKB-UniRule"/>
</dbReference>
<dbReference type="InterPro" id="IPR022998">
    <property type="entry name" value="ThiamineP_synth_TenI"/>
</dbReference>
<evidence type="ECO:0000256" key="5">
    <source>
        <dbReference type="ARBA" id="ARBA00022977"/>
    </source>
</evidence>
<evidence type="ECO:0000256" key="3">
    <source>
        <dbReference type="ARBA" id="ARBA00022723"/>
    </source>
</evidence>
<dbReference type="GO" id="GO:0005737">
    <property type="term" value="C:cytoplasm"/>
    <property type="evidence" value="ECO:0007669"/>
    <property type="project" value="TreeGrafter"/>
</dbReference>
<dbReference type="PANTHER" id="PTHR20857:SF15">
    <property type="entry name" value="THIAMINE-PHOSPHATE SYNTHASE"/>
    <property type="match status" value="1"/>
</dbReference>
<feature type="binding site" evidence="9">
    <location>
        <position position="61"/>
    </location>
    <ligand>
        <name>Mg(2+)</name>
        <dbReference type="ChEBI" id="CHEBI:18420"/>
    </ligand>
</feature>
<comment type="catalytic activity">
    <reaction evidence="6 9 10">
        <text>4-methyl-5-(2-phosphooxyethyl)-thiazole + 4-amino-2-methyl-5-(diphosphooxymethyl)pyrimidine + H(+) = thiamine phosphate + diphosphate</text>
        <dbReference type="Rhea" id="RHEA:22328"/>
        <dbReference type="ChEBI" id="CHEBI:15378"/>
        <dbReference type="ChEBI" id="CHEBI:33019"/>
        <dbReference type="ChEBI" id="CHEBI:37575"/>
        <dbReference type="ChEBI" id="CHEBI:57841"/>
        <dbReference type="ChEBI" id="CHEBI:58296"/>
        <dbReference type="EC" id="2.5.1.3"/>
    </reaction>
</comment>
<protein>
    <recommendedName>
        <fullName evidence="9">Thiamine-phosphate synthase</fullName>
        <shortName evidence="9">TP synthase</shortName>
        <shortName evidence="9">TPS</shortName>
        <ecNumber evidence="9">2.5.1.3</ecNumber>
    </recommendedName>
    <alternativeName>
        <fullName evidence="9">Thiamine-phosphate pyrophosphorylase</fullName>
        <shortName evidence="9">TMP pyrophosphorylase</shortName>
        <shortName evidence="9">TMP-PPase</shortName>
    </alternativeName>
</protein>
<evidence type="ECO:0000256" key="11">
    <source>
        <dbReference type="RuleBase" id="RU004253"/>
    </source>
</evidence>
<feature type="binding site" evidence="9">
    <location>
        <position position="80"/>
    </location>
    <ligand>
        <name>Mg(2+)</name>
        <dbReference type="ChEBI" id="CHEBI:18420"/>
    </ligand>
</feature>
<feature type="binding site" evidence="9">
    <location>
        <begin position="177"/>
        <end position="178"/>
    </location>
    <ligand>
        <name>2-[(2R,5Z)-2-carboxy-4-methylthiazol-5(2H)-ylidene]ethyl phosphate</name>
        <dbReference type="ChEBI" id="CHEBI:62899"/>
    </ligand>
</feature>
<feature type="binding site" evidence="9">
    <location>
        <begin position="28"/>
        <end position="32"/>
    </location>
    <ligand>
        <name>4-amino-2-methyl-5-(diphosphooxymethyl)pyrimidine</name>
        <dbReference type="ChEBI" id="CHEBI:57841"/>
    </ligand>
</feature>
<evidence type="ECO:0000256" key="6">
    <source>
        <dbReference type="ARBA" id="ARBA00047334"/>
    </source>
</evidence>
<dbReference type="RefSeq" id="WP_018329278.1">
    <property type="nucleotide sequence ID" value="NZ_JACHBK010000008.1"/>
</dbReference>
<comment type="catalytic activity">
    <reaction evidence="7 9 10">
        <text>2-(2-carboxy-4-methylthiazol-5-yl)ethyl phosphate + 4-amino-2-methyl-5-(diphosphooxymethyl)pyrimidine + 2 H(+) = thiamine phosphate + CO2 + diphosphate</text>
        <dbReference type="Rhea" id="RHEA:47848"/>
        <dbReference type="ChEBI" id="CHEBI:15378"/>
        <dbReference type="ChEBI" id="CHEBI:16526"/>
        <dbReference type="ChEBI" id="CHEBI:33019"/>
        <dbReference type="ChEBI" id="CHEBI:37575"/>
        <dbReference type="ChEBI" id="CHEBI:57841"/>
        <dbReference type="ChEBI" id="CHEBI:62890"/>
        <dbReference type="EC" id="2.5.1.3"/>
    </reaction>
</comment>
<dbReference type="GO" id="GO:0004789">
    <property type="term" value="F:thiamine-phosphate diphosphorylase activity"/>
    <property type="evidence" value="ECO:0007669"/>
    <property type="project" value="UniProtKB-UniRule"/>
</dbReference>
<reference evidence="13 14" key="1">
    <citation type="submission" date="2020-08" db="EMBL/GenBank/DDBJ databases">
        <title>Genomic Encyclopedia of Type Strains, Phase IV (KMG-V): Genome sequencing to study the core and pangenomes of soil and plant-associated prokaryotes.</title>
        <authorList>
            <person name="Whitman W."/>
        </authorList>
    </citation>
    <scope>NUCLEOTIDE SEQUENCE [LARGE SCALE GENOMIC DNA]</scope>
    <source>
        <strain evidence="13 14">SEMIA 4084</strain>
    </source>
</reference>